<keyword evidence="1" id="KW-0808">Transferase</keyword>
<evidence type="ECO:0000313" key="2">
    <source>
        <dbReference type="Proteomes" id="UP001597062"/>
    </source>
</evidence>
<dbReference type="Gene3D" id="3.40.50.300">
    <property type="entry name" value="P-loop containing nucleotide triphosphate hydrolases"/>
    <property type="match status" value="1"/>
</dbReference>
<keyword evidence="2" id="KW-1185">Reference proteome</keyword>
<protein>
    <submittedName>
        <fullName evidence="1">Nucleoside monophosphate kinase</fullName>
    </submittedName>
</protein>
<dbReference type="Proteomes" id="UP001597062">
    <property type="component" value="Unassembled WGS sequence"/>
</dbReference>
<reference evidence="2" key="1">
    <citation type="journal article" date="2019" name="Int. J. Syst. Evol. Microbiol.">
        <title>The Global Catalogue of Microorganisms (GCM) 10K type strain sequencing project: providing services to taxonomists for standard genome sequencing and annotation.</title>
        <authorList>
            <consortium name="The Broad Institute Genomics Platform"/>
            <consortium name="The Broad Institute Genome Sequencing Center for Infectious Disease"/>
            <person name="Wu L."/>
            <person name="Ma J."/>
        </authorList>
    </citation>
    <scope>NUCLEOTIDE SEQUENCE [LARGE SCALE GENOMIC DNA]</scope>
    <source>
        <strain evidence="2">CCUG 60527</strain>
    </source>
</reference>
<accession>A0ABW3JUR6</accession>
<dbReference type="RefSeq" id="WP_386109033.1">
    <property type="nucleotide sequence ID" value="NZ_JBHTJR010000055.1"/>
</dbReference>
<sequence length="195" mass="22443">MNRKIQIVFADPYLGIDSFSQELKENNNSRIISLNTIIRAELNSDSELGNLLKKQLDSGEIVSDEVIIKLLKKEINKDSLNIILQKFPRIPKHLTLIKEVLSELKIEIDNVWYLKLVNIEFALNSELSGLVIHAKKVGLTSENMLLNLTKQKDLYKNTIDILSNEFKLKTIEIDLEKHINLSEYYKQIATIPNNI</sequence>
<name>A0ABW3JUR6_9FLAO</name>
<dbReference type="Pfam" id="PF00406">
    <property type="entry name" value="ADK"/>
    <property type="match status" value="1"/>
</dbReference>
<dbReference type="EMBL" id="JBHTJR010000055">
    <property type="protein sequence ID" value="MFD0994099.1"/>
    <property type="molecule type" value="Genomic_DNA"/>
</dbReference>
<proteinExistence type="predicted"/>
<dbReference type="InterPro" id="IPR027417">
    <property type="entry name" value="P-loop_NTPase"/>
</dbReference>
<dbReference type="GO" id="GO:0016301">
    <property type="term" value="F:kinase activity"/>
    <property type="evidence" value="ECO:0007669"/>
    <property type="project" value="UniProtKB-KW"/>
</dbReference>
<dbReference type="SUPFAM" id="SSF52540">
    <property type="entry name" value="P-loop containing nucleoside triphosphate hydrolases"/>
    <property type="match status" value="1"/>
</dbReference>
<organism evidence="1 2">
    <name type="scientific">Tenacibaculum geojense</name>
    <dbReference type="NCBI Taxonomy" id="915352"/>
    <lineage>
        <taxon>Bacteria</taxon>
        <taxon>Pseudomonadati</taxon>
        <taxon>Bacteroidota</taxon>
        <taxon>Flavobacteriia</taxon>
        <taxon>Flavobacteriales</taxon>
        <taxon>Flavobacteriaceae</taxon>
        <taxon>Tenacibaculum</taxon>
    </lineage>
</organism>
<keyword evidence="1" id="KW-0418">Kinase</keyword>
<comment type="caution">
    <text evidence="1">The sequence shown here is derived from an EMBL/GenBank/DDBJ whole genome shotgun (WGS) entry which is preliminary data.</text>
</comment>
<evidence type="ECO:0000313" key="1">
    <source>
        <dbReference type="EMBL" id="MFD0994099.1"/>
    </source>
</evidence>
<gene>
    <name evidence="1" type="ORF">ACFQ1U_12855</name>
</gene>